<keyword evidence="2" id="KW-1185">Reference proteome</keyword>
<dbReference type="AlphaFoldDB" id="A0A4Y2BIA4"/>
<name>A0A4Y2BIA4_ARAVE</name>
<comment type="caution">
    <text evidence="1">The sequence shown here is derived from an EMBL/GenBank/DDBJ whole genome shotgun (WGS) entry which is preliminary data.</text>
</comment>
<accession>A0A4Y2BIA4</accession>
<sequence>MGFLCTINLMTSVKGSHAGRCGNLKCEVLISSSERRFKITRFSPSALVYLQKLEANPTDERKSVQYPHLDVCSRDCTEKAGLQSRFCRE</sequence>
<protein>
    <submittedName>
        <fullName evidence="1">Uncharacterized protein</fullName>
    </submittedName>
</protein>
<dbReference type="EMBL" id="BGPR01000081">
    <property type="protein sequence ID" value="GBL91673.1"/>
    <property type="molecule type" value="Genomic_DNA"/>
</dbReference>
<proteinExistence type="predicted"/>
<evidence type="ECO:0000313" key="2">
    <source>
        <dbReference type="Proteomes" id="UP000499080"/>
    </source>
</evidence>
<evidence type="ECO:0000313" key="1">
    <source>
        <dbReference type="EMBL" id="GBL91673.1"/>
    </source>
</evidence>
<reference evidence="1 2" key="1">
    <citation type="journal article" date="2019" name="Sci. Rep.">
        <title>Orb-weaving spider Araneus ventricosus genome elucidates the spidroin gene catalogue.</title>
        <authorList>
            <person name="Kono N."/>
            <person name="Nakamura H."/>
            <person name="Ohtoshi R."/>
            <person name="Moran D.A.P."/>
            <person name="Shinohara A."/>
            <person name="Yoshida Y."/>
            <person name="Fujiwara M."/>
            <person name="Mori M."/>
            <person name="Tomita M."/>
            <person name="Arakawa K."/>
        </authorList>
    </citation>
    <scope>NUCLEOTIDE SEQUENCE [LARGE SCALE GENOMIC DNA]</scope>
</reference>
<organism evidence="1 2">
    <name type="scientific">Araneus ventricosus</name>
    <name type="common">Orbweaver spider</name>
    <name type="synonym">Epeira ventricosa</name>
    <dbReference type="NCBI Taxonomy" id="182803"/>
    <lineage>
        <taxon>Eukaryota</taxon>
        <taxon>Metazoa</taxon>
        <taxon>Ecdysozoa</taxon>
        <taxon>Arthropoda</taxon>
        <taxon>Chelicerata</taxon>
        <taxon>Arachnida</taxon>
        <taxon>Araneae</taxon>
        <taxon>Araneomorphae</taxon>
        <taxon>Entelegynae</taxon>
        <taxon>Araneoidea</taxon>
        <taxon>Araneidae</taxon>
        <taxon>Araneus</taxon>
    </lineage>
</organism>
<dbReference type="Proteomes" id="UP000499080">
    <property type="component" value="Unassembled WGS sequence"/>
</dbReference>
<gene>
    <name evidence="1" type="ORF">AVEN_71326_1</name>
</gene>